<keyword evidence="2" id="KW-1185">Reference proteome</keyword>
<name>A0A2S1LRG3_9FLAO</name>
<dbReference type="KEGG" id="fki:FK004_14545"/>
<dbReference type="AlphaFoldDB" id="A0A2S1LRG3"/>
<evidence type="ECO:0000313" key="2">
    <source>
        <dbReference type="Proteomes" id="UP000244677"/>
    </source>
</evidence>
<protein>
    <submittedName>
        <fullName evidence="1">Uncharacterized protein</fullName>
    </submittedName>
</protein>
<organism evidence="1 2">
    <name type="scientific">Flavobacterium kingsejongi</name>
    <dbReference type="NCBI Taxonomy" id="1678728"/>
    <lineage>
        <taxon>Bacteria</taxon>
        <taxon>Pseudomonadati</taxon>
        <taxon>Bacteroidota</taxon>
        <taxon>Flavobacteriia</taxon>
        <taxon>Flavobacteriales</taxon>
        <taxon>Flavobacteriaceae</taxon>
        <taxon>Flavobacterium</taxon>
    </lineage>
</organism>
<dbReference type="EMBL" id="CP020919">
    <property type="protein sequence ID" value="AWG26360.1"/>
    <property type="molecule type" value="Genomic_DNA"/>
</dbReference>
<dbReference type="Proteomes" id="UP000244677">
    <property type="component" value="Chromosome"/>
</dbReference>
<evidence type="ECO:0000313" key="1">
    <source>
        <dbReference type="EMBL" id="AWG26360.1"/>
    </source>
</evidence>
<gene>
    <name evidence="1" type="ORF">FK004_14545</name>
</gene>
<proteinExistence type="predicted"/>
<sequence>MPSLANESVTSLFTIPTSQWTAINQRVGAVFSVESIAAVISKDLPGYPGLLSSSKLWQSTTFNGLISVSGSIAQYADTAITNFTNLNNQVQGISGNTVPVSIQDLTLSVLNQLVTDTAPIVVSTTQLSNALKIFLTNNQIVDAEIALNKESLGSFWAPLGAIITTVENAAGTVTGTWKAILDDLNNTVAKEITVTLPFIESLDIDAALISWQNVKTITSAFPANMANQKNYWNTN</sequence>
<accession>A0A2S1LRG3</accession>
<reference evidence="1 2" key="1">
    <citation type="submission" date="2017-04" db="EMBL/GenBank/DDBJ databases">
        <title>Complete genome sequence of Flavobacterium kingsejong AJ004.</title>
        <authorList>
            <person name="Lee P.C."/>
        </authorList>
    </citation>
    <scope>NUCLEOTIDE SEQUENCE [LARGE SCALE GENOMIC DNA]</scope>
    <source>
        <strain evidence="1 2">AJ004</strain>
    </source>
</reference>